<name>A0A7C5LA35_AQUAO</name>
<dbReference type="GO" id="GO:0004792">
    <property type="term" value="F:thiosulfate-cyanide sulfurtransferase activity"/>
    <property type="evidence" value="ECO:0007669"/>
    <property type="project" value="InterPro"/>
</dbReference>
<keyword evidence="1" id="KW-0711">Selenium</keyword>
<dbReference type="InterPro" id="IPR017582">
    <property type="entry name" value="SelU"/>
</dbReference>
<evidence type="ECO:0000256" key="1">
    <source>
        <dbReference type="ARBA" id="ARBA00023266"/>
    </source>
</evidence>
<dbReference type="NCBIfam" id="TIGR03167">
    <property type="entry name" value="tRNA_sel_U_synt"/>
    <property type="match status" value="1"/>
</dbReference>
<dbReference type="PROSITE" id="PS00380">
    <property type="entry name" value="RHODANESE_1"/>
    <property type="match status" value="1"/>
</dbReference>
<sequence>MVFREIDPPQIYDLEPRILVDVRSPAEFEEFHVPGAVNLPLFENDEKELIGYVYRNRGEEDAKKLGERIARSKLTALFEKLSALKERYRNVVVYCWRGGMRSTRLCEVMAQMGLNLYRLRGGYRAYRRFILADMERILKGTRMIVLTGKTGVGKTALIRRLREEGIPAIDLEGLAGDRGSVFGGVGGKRQVSQKMFDSLLYEDLRDLGGGVIFVEDESRRVGRIQIPDPFWRRKCEGLYVEIKASLEKRVRNILEEYTASPGWQEEVLKALPKIAKYLGPRRYSLLKDLIERGEAEEAIRLLIEEYYDRKYRRFGEPVATISADDPQECLRSLRELYNYCVNEGKVPDPHLQR</sequence>
<accession>A0A7C5LA35</accession>
<dbReference type="SMART" id="SM00450">
    <property type="entry name" value="RHOD"/>
    <property type="match status" value="1"/>
</dbReference>
<dbReference type="Pfam" id="PF26341">
    <property type="entry name" value="AAA_SelU"/>
    <property type="match status" value="1"/>
</dbReference>
<dbReference type="InterPro" id="IPR001307">
    <property type="entry name" value="Thiosulphate_STrfase_CS"/>
</dbReference>
<dbReference type="Pfam" id="PF00581">
    <property type="entry name" value="Rhodanese"/>
    <property type="match status" value="1"/>
</dbReference>
<dbReference type="PANTHER" id="PTHR30401">
    <property type="entry name" value="TRNA 2-SELENOURIDINE SYNTHASE"/>
    <property type="match status" value="1"/>
</dbReference>
<dbReference type="GO" id="GO:0043828">
    <property type="term" value="F:tRNA 2-selenouridine synthase activity"/>
    <property type="evidence" value="ECO:0007669"/>
    <property type="project" value="InterPro"/>
</dbReference>
<dbReference type="InterPro" id="IPR027417">
    <property type="entry name" value="P-loop_NTPase"/>
</dbReference>
<dbReference type="InterPro" id="IPR001763">
    <property type="entry name" value="Rhodanese-like_dom"/>
</dbReference>
<dbReference type="InterPro" id="IPR036873">
    <property type="entry name" value="Rhodanese-like_dom_sf"/>
</dbReference>
<protein>
    <submittedName>
        <fullName evidence="3">tRNA 2-selenouridine(34) synthase MnmH</fullName>
    </submittedName>
</protein>
<evidence type="ECO:0000313" key="3">
    <source>
        <dbReference type="EMBL" id="HHJ64663.1"/>
    </source>
</evidence>
<comment type="caution">
    <text evidence="3">The sequence shown here is derived from an EMBL/GenBank/DDBJ whole genome shotgun (WGS) entry which is preliminary data.</text>
</comment>
<evidence type="ECO:0000259" key="2">
    <source>
        <dbReference type="PROSITE" id="PS50206"/>
    </source>
</evidence>
<feature type="domain" description="Rhodanese" evidence="2">
    <location>
        <begin position="13"/>
        <end position="135"/>
    </location>
</feature>
<dbReference type="InterPro" id="IPR058840">
    <property type="entry name" value="AAA_SelU"/>
</dbReference>
<organism evidence="3">
    <name type="scientific">Aquifex aeolicus</name>
    <dbReference type="NCBI Taxonomy" id="63363"/>
    <lineage>
        <taxon>Bacteria</taxon>
        <taxon>Pseudomonadati</taxon>
        <taxon>Aquificota</taxon>
        <taxon>Aquificia</taxon>
        <taxon>Aquificales</taxon>
        <taxon>Aquificaceae</taxon>
        <taxon>Aquifex</taxon>
    </lineage>
</organism>
<dbReference type="Gene3D" id="3.40.50.300">
    <property type="entry name" value="P-loop containing nucleotide triphosphate hydrolases"/>
    <property type="match status" value="1"/>
</dbReference>
<gene>
    <name evidence="3" type="primary">mnmH</name>
    <name evidence="3" type="ORF">ENJ61_07125</name>
</gene>
<dbReference type="SUPFAM" id="SSF52821">
    <property type="entry name" value="Rhodanese/Cell cycle control phosphatase"/>
    <property type="match status" value="1"/>
</dbReference>
<proteinExistence type="predicted"/>
<dbReference type="PANTHER" id="PTHR30401:SF0">
    <property type="entry name" value="TRNA 2-SELENOURIDINE SYNTHASE"/>
    <property type="match status" value="1"/>
</dbReference>
<dbReference type="Gene3D" id="3.40.250.10">
    <property type="entry name" value="Rhodanese-like domain"/>
    <property type="match status" value="1"/>
</dbReference>
<dbReference type="AlphaFoldDB" id="A0A7C5LA35"/>
<dbReference type="PROSITE" id="PS50206">
    <property type="entry name" value="RHODANESE_3"/>
    <property type="match status" value="1"/>
</dbReference>
<dbReference type="EMBL" id="DRNB01000260">
    <property type="protein sequence ID" value="HHJ64663.1"/>
    <property type="molecule type" value="Genomic_DNA"/>
</dbReference>
<dbReference type="SUPFAM" id="SSF52540">
    <property type="entry name" value="P-loop containing nucleoside triphosphate hydrolases"/>
    <property type="match status" value="1"/>
</dbReference>
<dbReference type="Proteomes" id="UP000885792">
    <property type="component" value="Unassembled WGS sequence"/>
</dbReference>
<dbReference type="NCBIfam" id="NF008750">
    <property type="entry name" value="PRK11784.1-2"/>
    <property type="match status" value="1"/>
</dbReference>
<dbReference type="GO" id="GO:0002098">
    <property type="term" value="P:tRNA wobble uridine modification"/>
    <property type="evidence" value="ECO:0007669"/>
    <property type="project" value="InterPro"/>
</dbReference>
<reference evidence="3" key="1">
    <citation type="journal article" date="2020" name="mSystems">
        <title>Genome- and Community-Level Interaction Insights into Carbon Utilization and Element Cycling Functions of Hydrothermarchaeota in Hydrothermal Sediment.</title>
        <authorList>
            <person name="Zhou Z."/>
            <person name="Liu Y."/>
            <person name="Xu W."/>
            <person name="Pan J."/>
            <person name="Luo Z.H."/>
            <person name="Li M."/>
        </authorList>
    </citation>
    <scope>NUCLEOTIDE SEQUENCE [LARGE SCALE GENOMIC DNA]</scope>
    <source>
        <strain evidence="3">HyVt-501</strain>
    </source>
</reference>